<dbReference type="AlphaFoldDB" id="A0A1M5EF91"/>
<dbReference type="EMBL" id="FQVX01000001">
    <property type="protein sequence ID" value="SHF77856.1"/>
    <property type="molecule type" value="Genomic_DNA"/>
</dbReference>
<feature type="transmembrane region" description="Helical" evidence="6">
    <location>
        <begin position="75"/>
        <end position="98"/>
    </location>
</feature>
<dbReference type="GO" id="GO:0140359">
    <property type="term" value="F:ABC-type transporter activity"/>
    <property type="evidence" value="ECO:0007669"/>
    <property type="project" value="InterPro"/>
</dbReference>
<dbReference type="STRING" id="1070870.SAMN05444351_0769"/>
<feature type="transmembrane region" description="Helical" evidence="6">
    <location>
        <begin position="256"/>
        <end position="274"/>
    </location>
</feature>
<feature type="transmembrane region" description="Helical" evidence="6">
    <location>
        <begin position="127"/>
        <end position="146"/>
    </location>
</feature>
<comment type="similarity">
    <text evidence="6">Belongs to the ABC-2 integral membrane protein family.</text>
</comment>
<keyword evidence="9" id="KW-1185">Reference proteome</keyword>
<evidence type="ECO:0000259" key="7">
    <source>
        <dbReference type="PROSITE" id="PS51012"/>
    </source>
</evidence>
<keyword evidence="6" id="KW-1003">Cell membrane</keyword>
<protein>
    <recommendedName>
        <fullName evidence="6">Transport permease protein</fullName>
    </recommendedName>
</protein>
<keyword evidence="2 6" id="KW-0812">Transmembrane</keyword>
<dbReference type="PROSITE" id="PS51012">
    <property type="entry name" value="ABC_TM2"/>
    <property type="match status" value="1"/>
</dbReference>
<dbReference type="PANTHER" id="PTHR43229">
    <property type="entry name" value="NODULATION PROTEIN J"/>
    <property type="match status" value="1"/>
</dbReference>
<dbReference type="Pfam" id="PF01061">
    <property type="entry name" value="ABC2_membrane"/>
    <property type="match status" value="1"/>
</dbReference>
<keyword evidence="3 6" id="KW-1133">Transmembrane helix</keyword>
<accession>A0A1M5EF91</accession>
<evidence type="ECO:0000256" key="4">
    <source>
        <dbReference type="ARBA" id="ARBA00023136"/>
    </source>
</evidence>
<evidence type="ECO:0000256" key="6">
    <source>
        <dbReference type="RuleBase" id="RU361157"/>
    </source>
</evidence>
<dbReference type="PIRSF" id="PIRSF006648">
    <property type="entry name" value="DrrB"/>
    <property type="match status" value="1"/>
</dbReference>
<feature type="transmembrane region" description="Helical" evidence="6">
    <location>
        <begin position="158"/>
        <end position="179"/>
    </location>
</feature>
<reference evidence="8 9" key="1">
    <citation type="submission" date="2016-11" db="EMBL/GenBank/DDBJ databases">
        <authorList>
            <person name="Jaros S."/>
            <person name="Januszkiewicz K."/>
            <person name="Wedrychowicz H."/>
        </authorList>
    </citation>
    <scope>NUCLEOTIDE SEQUENCE [LARGE SCALE GENOMIC DNA]</scope>
    <source>
        <strain evidence="8 9">DSM 45408</strain>
    </source>
</reference>
<evidence type="ECO:0000313" key="8">
    <source>
        <dbReference type="EMBL" id="SHF77856.1"/>
    </source>
</evidence>
<dbReference type="Proteomes" id="UP000184471">
    <property type="component" value="Unassembled WGS sequence"/>
</dbReference>
<evidence type="ECO:0000313" key="9">
    <source>
        <dbReference type="Proteomes" id="UP000184471"/>
    </source>
</evidence>
<evidence type="ECO:0000256" key="3">
    <source>
        <dbReference type="ARBA" id="ARBA00022989"/>
    </source>
</evidence>
<gene>
    <name evidence="8" type="ORF">SAMN05444351_0769</name>
</gene>
<evidence type="ECO:0000256" key="2">
    <source>
        <dbReference type="ARBA" id="ARBA00022692"/>
    </source>
</evidence>
<keyword evidence="4 6" id="KW-0472">Membrane</keyword>
<feature type="domain" description="ABC transmembrane type-2" evidence="7">
    <location>
        <begin position="41"/>
        <end position="277"/>
    </location>
</feature>
<dbReference type="GO" id="GO:0046677">
    <property type="term" value="P:response to antibiotic"/>
    <property type="evidence" value="ECO:0007669"/>
    <property type="project" value="UniProtKB-KW"/>
</dbReference>
<feature type="transmembrane region" description="Helical" evidence="6">
    <location>
        <begin position="43"/>
        <end position="63"/>
    </location>
</feature>
<dbReference type="GO" id="GO:0043190">
    <property type="term" value="C:ATP-binding cassette (ABC) transporter complex"/>
    <property type="evidence" value="ECO:0007669"/>
    <property type="project" value="InterPro"/>
</dbReference>
<dbReference type="InterPro" id="IPR047817">
    <property type="entry name" value="ABC2_TM_bact-type"/>
</dbReference>
<keyword evidence="6" id="KW-0813">Transport</keyword>
<dbReference type="InterPro" id="IPR051784">
    <property type="entry name" value="Nod_factor_ABC_transporter"/>
</dbReference>
<dbReference type="RefSeq" id="WP_073418685.1">
    <property type="nucleotide sequence ID" value="NZ_FQVX01000001.1"/>
</dbReference>
<sequence length="280" mass="29316">MTAARTATRTVPATRPAPPSAAAIGLARIGLELRLFARDPGQVVFSFAYPVIMLAIFGSVFGDEVVLPGIGFREYFLAGIAATGVMLTSFQAVGTAVAEERERGDLARLQTLGTPALSYAIGKAGQVVVTTAVQLALLLTVAATAFDVALPTDPGRWVTFAWVVLLGILAGTVLGLAVATVIGSARSAGTGIPAFAVVLQFISGVFFIGSDLPDWMDRVAAAFPLKWLVQGMRSVFLPDSAAVAEQAGSWEHGRTALVLAAWVIIGTVVCARTFRWRRAA</sequence>
<proteinExistence type="inferred from homology"/>
<feature type="transmembrane region" description="Helical" evidence="6">
    <location>
        <begin position="191"/>
        <end position="209"/>
    </location>
</feature>
<dbReference type="PANTHER" id="PTHR43229:SF6">
    <property type="entry name" value="ABC-TYPE MULTIDRUG TRANSPORT SYSTEM, PERMEASE COMPONENT"/>
    <property type="match status" value="1"/>
</dbReference>
<organism evidence="8 9">
    <name type="scientific">Geodermatophilus nigrescens</name>
    <dbReference type="NCBI Taxonomy" id="1070870"/>
    <lineage>
        <taxon>Bacteria</taxon>
        <taxon>Bacillati</taxon>
        <taxon>Actinomycetota</taxon>
        <taxon>Actinomycetes</taxon>
        <taxon>Geodermatophilales</taxon>
        <taxon>Geodermatophilaceae</taxon>
        <taxon>Geodermatophilus</taxon>
    </lineage>
</organism>
<dbReference type="InterPro" id="IPR000412">
    <property type="entry name" value="ABC_2_transport"/>
</dbReference>
<evidence type="ECO:0000256" key="5">
    <source>
        <dbReference type="ARBA" id="ARBA00023251"/>
    </source>
</evidence>
<evidence type="ECO:0000256" key="1">
    <source>
        <dbReference type="ARBA" id="ARBA00004141"/>
    </source>
</evidence>
<name>A0A1M5EF91_9ACTN</name>
<dbReference type="InterPro" id="IPR013525">
    <property type="entry name" value="ABC2_TM"/>
</dbReference>
<dbReference type="OrthoDB" id="9786643at2"/>
<comment type="subcellular location">
    <subcellularLocation>
        <location evidence="6">Cell membrane</location>
        <topology evidence="6">Multi-pass membrane protein</topology>
    </subcellularLocation>
    <subcellularLocation>
        <location evidence="1">Membrane</location>
        <topology evidence="1">Multi-pass membrane protein</topology>
    </subcellularLocation>
</comment>
<keyword evidence="5" id="KW-0046">Antibiotic resistance</keyword>